<keyword evidence="3 10" id="KW-0808">Transferase</keyword>
<protein>
    <submittedName>
        <fullName evidence="10">UDP-GlcNAc:undecaprenyl-phosphate GlcNAc-1-phosphate transferase</fullName>
    </submittedName>
</protein>
<dbReference type="PROSITE" id="PS01348">
    <property type="entry name" value="MRAY_2"/>
    <property type="match status" value="1"/>
</dbReference>
<feature type="binding site" evidence="7">
    <location>
        <position position="169"/>
    </location>
    <ligand>
        <name>Mg(2+)</name>
        <dbReference type="ChEBI" id="CHEBI:18420"/>
    </ligand>
</feature>
<feature type="compositionally biased region" description="Acidic residues" evidence="8">
    <location>
        <begin position="408"/>
        <end position="418"/>
    </location>
</feature>
<feature type="compositionally biased region" description="Basic and acidic residues" evidence="8">
    <location>
        <begin position="419"/>
        <end position="436"/>
    </location>
</feature>
<dbReference type="InterPro" id="IPR018480">
    <property type="entry name" value="PNAcMuramoyl-5peptid_Trfase_CS"/>
</dbReference>
<feature type="transmembrane region" description="Helical" evidence="9">
    <location>
        <begin position="6"/>
        <end position="29"/>
    </location>
</feature>
<dbReference type="PANTHER" id="PTHR22926:SF3">
    <property type="entry name" value="UNDECAPRENYL-PHOSPHATE ALPHA-N-ACETYLGLUCOSAMINYL 1-PHOSPHATE TRANSFERASE"/>
    <property type="match status" value="1"/>
</dbReference>
<dbReference type="GO" id="GO:0005886">
    <property type="term" value="C:plasma membrane"/>
    <property type="evidence" value="ECO:0007669"/>
    <property type="project" value="UniProtKB-SubCell"/>
</dbReference>
<dbReference type="GO" id="GO:0044038">
    <property type="term" value="P:cell wall macromolecule biosynthetic process"/>
    <property type="evidence" value="ECO:0007669"/>
    <property type="project" value="TreeGrafter"/>
</dbReference>
<keyword evidence="4 9" id="KW-0812">Transmembrane</keyword>
<evidence type="ECO:0000256" key="7">
    <source>
        <dbReference type="PIRSR" id="PIRSR600715-1"/>
    </source>
</evidence>
<evidence type="ECO:0000256" key="4">
    <source>
        <dbReference type="ARBA" id="ARBA00022692"/>
    </source>
</evidence>
<evidence type="ECO:0000256" key="9">
    <source>
        <dbReference type="SAM" id="Phobius"/>
    </source>
</evidence>
<evidence type="ECO:0000313" key="11">
    <source>
        <dbReference type="Proteomes" id="UP000228758"/>
    </source>
</evidence>
<feature type="transmembrane region" description="Helical" evidence="9">
    <location>
        <begin position="50"/>
        <end position="69"/>
    </location>
</feature>
<feature type="transmembrane region" description="Helical" evidence="9">
    <location>
        <begin position="146"/>
        <end position="165"/>
    </location>
</feature>
<dbReference type="EMBL" id="PGFF01000001">
    <property type="protein sequence ID" value="PJJ72733.1"/>
    <property type="molecule type" value="Genomic_DNA"/>
</dbReference>
<evidence type="ECO:0000256" key="5">
    <source>
        <dbReference type="ARBA" id="ARBA00022989"/>
    </source>
</evidence>
<gene>
    <name evidence="10" type="ORF">CLV46_2308</name>
</gene>
<dbReference type="InterPro" id="IPR000715">
    <property type="entry name" value="Glycosyl_transferase_4"/>
</dbReference>
<keyword evidence="6 9" id="KW-0472">Membrane</keyword>
<keyword evidence="5 9" id="KW-1133">Transmembrane helix</keyword>
<evidence type="ECO:0000256" key="1">
    <source>
        <dbReference type="ARBA" id="ARBA00004651"/>
    </source>
</evidence>
<feature type="transmembrane region" description="Helical" evidence="9">
    <location>
        <begin position="239"/>
        <end position="260"/>
    </location>
</feature>
<keyword evidence="11" id="KW-1185">Reference proteome</keyword>
<accession>A0A2M9CLF7</accession>
<comment type="subcellular location">
    <subcellularLocation>
        <location evidence="1">Cell membrane</location>
        <topology evidence="1">Multi-pass membrane protein</topology>
    </subcellularLocation>
</comment>
<keyword evidence="7" id="KW-0460">Magnesium</keyword>
<sequence length="436" mass="47233">MRIVFYALVGVVSAGSTAVLAYVTWRLGLRFKLYPKIRDRDVHTSPTPRLGGVAMFLGVLAALALASQLDEFDIVFDHPDRILAILLAALLIVVVGVVDDLWDLDWTIKLGAQILAGGVLAWGGIQLVSLPIVVPSETSEPVVGVYLLSPTQSFMLTVLAVVLVMNAMNFIDGLDGLVAGVAMIASGVFFIYAYLLQAGGRTEYFNLASLLTVLLGGACLGFIPYNWRVEVRGQLKRPARLFMGDSGALLVGLLMAASAIAVTTQVDPQTISRSQLLPSLIPIILPFAILVVPLLDFGLAVVRRLGAGKSPFSADRRHLHHRLLDMGHTHQHAVFIFYAWTTVVAVGCLLPLFVHWAWALAFISVGLVACTVVTLLPLTRRKAVETAVQSLSPDELGADEATARFDPLDEASNEIDDQPDPRQTDAALRRLKDRKE</sequence>
<evidence type="ECO:0000256" key="3">
    <source>
        <dbReference type="ARBA" id="ARBA00022679"/>
    </source>
</evidence>
<dbReference type="GO" id="GO:0071555">
    <property type="term" value="P:cell wall organization"/>
    <property type="evidence" value="ECO:0007669"/>
    <property type="project" value="TreeGrafter"/>
</dbReference>
<dbReference type="CDD" id="cd06853">
    <property type="entry name" value="GT_WecA_like"/>
    <property type="match status" value="1"/>
</dbReference>
<feature type="transmembrane region" description="Helical" evidence="9">
    <location>
        <begin position="81"/>
        <end position="102"/>
    </location>
</feature>
<dbReference type="GO" id="GO:0016780">
    <property type="term" value="F:phosphotransferase activity, for other substituted phosphate groups"/>
    <property type="evidence" value="ECO:0007669"/>
    <property type="project" value="InterPro"/>
</dbReference>
<feature type="transmembrane region" description="Helical" evidence="9">
    <location>
        <begin position="177"/>
        <end position="195"/>
    </location>
</feature>
<feature type="transmembrane region" description="Helical" evidence="9">
    <location>
        <begin position="114"/>
        <end position="134"/>
    </location>
</feature>
<evidence type="ECO:0000313" key="10">
    <source>
        <dbReference type="EMBL" id="PJJ72733.1"/>
    </source>
</evidence>
<feature type="transmembrane region" description="Helical" evidence="9">
    <location>
        <begin position="332"/>
        <end position="352"/>
    </location>
</feature>
<feature type="region of interest" description="Disordered" evidence="8">
    <location>
        <begin position="392"/>
        <end position="436"/>
    </location>
</feature>
<evidence type="ECO:0000256" key="2">
    <source>
        <dbReference type="ARBA" id="ARBA00022475"/>
    </source>
</evidence>
<dbReference type="Proteomes" id="UP000228758">
    <property type="component" value="Unassembled WGS sequence"/>
</dbReference>
<comment type="caution">
    <text evidence="10">The sequence shown here is derived from an EMBL/GenBank/DDBJ whole genome shotgun (WGS) entry which is preliminary data.</text>
</comment>
<evidence type="ECO:0000256" key="8">
    <source>
        <dbReference type="SAM" id="MobiDB-lite"/>
    </source>
</evidence>
<keyword evidence="2" id="KW-1003">Cell membrane</keyword>
<feature type="transmembrane region" description="Helical" evidence="9">
    <location>
        <begin position="280"/>
        <end position="302"/>
    </location>
</feature>
<feature type="binding site" evidence="7">
    <location>
        <position position="245"/>
    </location>
    <ligand>
        <name>Mg(2+)</name>
        <dbReference type="ChEBI" id="CHEBI:18420"/>
    </ligand>
</feature>
<reference evidence="10 11" key="1">
    <citation type="submission" date="2017-11" db="EMBL/GenBank/DDBJ databases">
        <title>Genomic Encyclopedia of Archaeal and Bacterial Type Strains, Phase II (KMG-II): From Individual Species to Whole Genera.</title>
        <authorList>
            <person name="Goeker M."/>
        </authorList>
    </citation>
    <scope>NUCLEOTIDE SEQUENCE [LARGE SCALE GENOMIC DNA]</scope>
    <source>
        <strain evidence="10 11">DSM 27393</strain>
    </source>
</reference>
<comment type="cofactor">
    <cofactor evidence="7">
        <name>Mg(2+)</name>
        <dbReference type="ChEBI" id="CHEBI:18420"/>
    </cofactor>
</comment>
<feature type="transmembrane region" description="Helical" evidence="9">
    <location>
        <begin position="358"/>
        <end position="378"/>
    </location>
</feature>
<name>A0A2M9CLF7_9MICO</name>
<feature type="transmembrane region" description="Helical" evidence="9">
    <location>
        <begin position="207"/>
        <end position="227"/>
    </location>
</feature>
<dbReference type="AlphaFoldDB" id="A0A2M9CLF7"/>
<organism evidence="10 11">
    <name type="scientific">Diaminobutyricimonas aerilata</name>
    <dbReference type="NCBI Taxonomy" id="1162967"/>
    <lineage>
        <taxon>Bacteria</taxon>
        <taxon>Bacillati</taxon>
        <taxon>Actinomycetota</taxon>
        <taxon>Actinomycetes</taxon>
        <taxon>Micrococcales</taxon>
        <taxon>Microbacteriaceae</taxon>
        <taxon>Diaminobutyricimonas</taxon>
    </lineage>
</organism>
<evidence type="ECO:0000256" key="6">
    <source>
        <dbReference type="ARBA" id="ARBA00023136"/>
    </source>
</evidence>
<dbReference type="Pfam" id="PF00953">
    <property type="entry name" value="Glycos_transf_4"/>
    <property type="match status" value="1"/>
</dbReference>
<dbReference type="PANTHER" id="PTHR22926">
    <property type="entry name" value="PHOSPHO-N-ACETYLMURAMOYL-PENTAPEPTIDE-TRANSFERASE"/>
    <property type="match status" value="1"/>
</dbReference>
<dbReference type="GO" id="GO:0046872">
    <property type="term" value="F:metal ion binding"/>
    <property type="evidence" value="ECO:0007669"/>
    <property type="project" value="UniProtKB-KW"/>
</dbReference>
<proteinExistence type="predicted"/>
<keyword evidence="7" id="KW-0479">Metal-binding</keyword>
<dbReference type="GO" id="GO:0009103">
    <property type="term" value="P:lipopolysaccharide biosynthetic process"/>
    <property type="evidence" value="ECO:0007669"/>
    <property type="project" value="TreeGrafter"/>
</dbReference>